<sequence length="139" mass="16214">MKFKEKWYAYSRHFTNTTAPIQYEEFIKLEQFGRILSLPFLLLTYIGLLLFDGQGPAMIAVFISYFLVNFVLTYAVHVRMFYARGRSPLFFNVLHGLGFIGLFIYLVLCLVTHQEVRLDIVLILLLIPSLTTMGNYFLK</sequence>
<organism evidence="2 3">
    <name type="scientific">Macrococcus carouselicus</name>
    <dbReference type="NCBI Taxonomy" id="69969"/>
    <lineage>
        <taxon>Bacteria</taxon>
        <taxon>Bacillati</taxon>
        <taxon>Bacillota</taxon>
        <taxon>Bacilli</taxon>
        <taxon>Bacillales</taxon>
        <taxon>Staphylococcaceae</taxon>
        <taxon>Macrococcus</taxon>
    </lineage>
</organism>
<dbReference type="EMBL" id="SCWD01000001">
    <property type="protein sequence ID" value="TDM04497.1"/>
    <property type="molecule type" value="Genomic_DNA"/>
</dbReference>
<proteinExistence type="predicted"/>
<keyword evidence="3" id="KW-1185">Reference proteome</keyword>
<keyword evidence="1" id="KW-0472">Membrane</keyword>
<gene>
    <name evidence="2" type="ORF">ERX40_04820</name>
</gene>
<feature type="transmembrane region" description="Helical" evidence="1">
    <location>
        <begin position="120"/>
        <end position="138"/>
    </location>
</feature>
<evidence type="ECO:0000256" key="1">
    <source>
        <dbReference type="SAM" id="Phobius"/>
    </source>
</evidence>
<keyword evidence="1" id="KW-1133">Transmembrane helix</keyword>
<name>A0A9Q8CPW8_9STAP</name>
<evidence type="ECO:0000313" key="2">
    <source>
        <dbReference type="EMBL" id="TDM04497.1"/>
    </source>
</evidence>
<accession>A0A9Q8CPW8</accession>
<feature type="transmembrane region" description="Helical" evidence="1">
    <location>
        <begin position="89"/>
        <end position="108"/>
    </location>
</feature>
<reference evidence="2 3" key="1">
    <citation type="submission" date="2019-01" db="EMBL/GenBank/DDBJ databases">
        <title>Draft genome sequences of the type strains of six Macrococcus species.</title>
        <authorList>
            <person name="Mazhar S."/>
            <person name="Altermann E."/>
            <person name="Hill C."/>
            <person name="Mcauliffe O."/>
        </authorList>
    </citation>
    <scope>NUCLEOTIDE SEQUENCE [LARGE SCALE GENOMIC DNA]</scope>
    <source>
        <strain evidence="2 3">ATCC 51828</strain>
    </source>
</reference>
<dbReference type="OrthoDB" id="2418130at2"/>
<dbReference type="AlphaFoldDB" id="A0A9Q8CPW8"/>
<evidence type="ECO:0000313" key="3">
    <source>
        <dbReference type="Proteomes" id="UP000295280"/>
    </source>
</evidence>
<feature type="transmembrane region" description="Helical" evidence="1">
    <location>
        <begin position="32"/>
        <end position="51"/>
    </location>
</feature>
<dbReference type="Proteomes" id="UP000295280">
    <property type="component" value="Unassembled WGS sequence"/>
</dbReference>
<dbReference type="RefSeq" id="WP_133417356.1">
    <property type="nucleotide sequence ID" value="NZ_SCWD01000001.1"/>
</dbReference>
<comment type="caution">
    <text evidence="2">The sequence shown here is derived from an EMBL/GenBank/DDBJ whole genome shotgun (WGS) entry which is preliminary data.</text>
</comment>
<keyword evidence="1" id="KW-0812">Transmembrane</keyword>
<feature type="transmembrane region" description="Helical" evidence="1">
    <location>
        <begin position="57"/>
        <end position="77"/>
    </location>
</feature>
<protein>
    <submittedName>
        <fullName evidence="2">Uncharacterized protein</fullName>
    </submittedName>
</protein>